<evidence type="ECO:0000256" key="3">
    <source>
        <dbReference type="ARBA" id="ARBA00022490"/>
    </source>
</evidence>
<dbReference type="Pfam" id="PF18962">
    <property type="entry name" value="Por_Secre_tail"/>
    <property type="match status" value="1"/>
</dbReference>
<feature type="domain" description="Secretion system C-terminal sorting" evidence="7">
    <location>
        <begin position="1606"/>
        <end position="1681"/>
    </location>
</feature>
<dbReference type="PANTHER" id="PTHR37833:SF1">
    <property type="entry name" value="SIGNAL PEPTIDE PROTEIN"/>
    <property type="match status" value="1"/>
</dbReference>
<feature type="region of interest" description="Disordered" evidence="6">
    <location>
        <begin position="1129"/>
        <end position="1152"/>
    </location>
</feature>
<keyword evidence="10" id="KW-1185">Reference proteome</keyword>
<reference evidence="9 10" key="1">
    <citation type="submission" date="2018-03" db="EMBL/GenBank/DDBJ databases">
        <title>Phenotypic and genomic properties of Cyclonatronum proteinivorum gen. nov., sp. nov., a haloalkaliphilic bacteroidete from soda lakes possessing Na+-translocating rhodopsin.</title>
        <authorList>
            <person name="Toshchakov S.V."/>
            <person name="Korzhenkov A."/>
            <person name="Samarov N.I."/>
            <person name="Kublanov I.V."/>
            <person name="Muntyan M.S."/>
            <person name="Sorokin D.Y."/>
        </authorList>
    </citation>
    <scope>NUCLEOTIDE SEQUENCE [LARGE SCALE GENOMIC DNA]</scope>
    <source>
        <strain evidence="9 10">Omega</strain>
    </source>
</reference>
<dbReference type="InterPro" id="IPR013783">
    <property type="entry name" value="Ig-like_fold"/>
</dbReference>
<keyword evidence="3" id="KW-0963">Cytoplasm</keyword>
<evidence type="ECO:0000259" key="7">
    <source>
        <dbReference type="Pfam" id="PF18962"/>
    </source>
</evidence>
<feature type="domain" description="HYDIN/VesB/CFA65-like Ig-like" evidence="8">
    <location>
        <begin position="134"/>
        <end position="226"/>
    </location>
</feature>
<keyword evidence="4" id="KW-0969">Cilium</keyword>
<dbReference type="Proteomes" id="UP000254808">
    <property type="component" value="Chromosome"/>
</dbReference>
<comment type="subcellular location">
    <subcellularLocation>
        <location evidence="1">Cell projection</location>
        <location evidence="1">Cilium</location>
    </subcellularLocation>
    <subcellularLocation>
        <location evidence="2">Cytoplasm</location>
    </subcellularLocation>
</comment>
<proteinExistence type="predicted"/>
<keyword evidence="5" id="KW-0966">Cell projection</keyword>
<gene>
    <name evidence="9" type="ORF">CYPRO_3105</name>
</gene>
<evidence type="ECO:0000256" key="4">
    <source>
        <dbReference type="ARBA" id="ARBA00023069"/>
    </source>
</evidence>
<dbReference type="PANTHER" id="PTHR37833">
    <property type="entry name" value="LIPOPROTEIN-RELATED"/>
    <property type="match status" value="1"/>
</dbReference>
<feature type="compositionally biased region" description="Basic and acidic residues" evidence="6">
    <location>
        <begin position="1131"/>
        <end position="1142"/>
    </location>
</feature>
<dbReference type="Gene3D" id="2.60.40.4070">
    <property type="match status" value="1"/>
</dbReference>
<accession>A0A345UPD8</accession>
<dbReference type="EMBL" id="CP027806">
    <property type="protein sequence ID" value="AXJ02340.1"/>
    <property type="molecule type" value="Genomic_DNA"/>
</dbReference>
<dbReference type="NCBIfam" id="NF012200">
    <property type="entry name" value="choice_anch_D"/>
    <property type="match status" value="3"/>
</dbReference>
<evidence type="ECO:0000256" key="1">
    <source>
        <dbReference type="ARBA" id="ARBA00004138"/>
    </source>
</evidence>
<dbReference type="NCBIfam" id="TIGR04183">
    <property type="entry name" value="Por_Secre_tail"/>
    <property type="match status" value="1"/>
</dbReference>
<evidence type="ECO:0000256" key="2">
    <source>
        <dbReference type="ARBA" id="ARBA00004496"/>
    </source>
</evidence>
<evidence type="ECO:0000256" key="6">
    <source>
        <dbReference type="SAM" id="MobiDB-lite"/>
    </source>
</evidence>
<dbReference type="InterPro" id="IPR053879">
    <property type="entry name" value="HYDIN_VesB_CFA65-like_Ig"/>
</dbReference>
<evidence type="ECO:0000313" key="9">
    <source>
        <dbReference type="EMBL" id="AXJ02340.1"/>
    </source>
</evidence>
<dbReference type="OrthoDB" id="1055762at2"/>
<evidence type="ECO:0000313" key="10">
    <source>
        <dbReference type="Proteomes" id="UP000254808"/>
    </source>
</evidence>
<dbReference type="RefSeq" id="WP_114985445.1">
    <property type="nucleotide sequence ID" value="NZ_CP027806.1"/>
</dbReference>
<dbReference type="KEGG" id="cprv:CYPRO_3105"/>
<dbReference type="Gene3D" id="2.60.40.10">
    <property type="entry name" value="Immunoglobulins"/>
    <property type="match status" value="3"/>
</dbReference>
<sequence length="1684" mass="179770">MIQLGGNNSDIFSGIERIDWQTGGPSSGVLEQVTFDTPLQLDGLYVWLGNSWVSAGAWTGEILLEGIQGTVDFITEVSPASGSLTPGESINVSALFESGSRFAGAYEDTLTLLSSSGDTDIPVILHVEGSPTATVNPEVLDFGEVFDGFSKTLAFNIINTGNDTLVTDTFFIDNLDFSASAEVFEILPSGSVTVEVTFEATAIGVSNGTLTFGTNDTENPTVSLNLLGEAIGTPEIGLNPELLNLNLESGDSKTATFEVENKGEGVLDFLLLLPAGNEIQLRGDAGAVQCTPASVRPSSAYLNARNMLFAQEQGLIEALPAAAAEVLEPVTYGSNEFAMTDAQPSQTELQATNQFQVILDDFSPDPGAFVLSSTALSGALTQISGDFIMTENNSTTAARDLTVLLATTPEPDFNNPDDFLFQLGGSDQIADNGTQWVGGTSTEPGTVVSSTFFTGGPISLEDIYIFVGHGFASGGPAVWEGTITISGLSSTAPPFITGAEPGFGSIAGGEALEIELGISAENIPAGTYQWLMQIISNDPVTPNKLFPITLFVDGTPEFLIGLNILNFGNVSEGLEATRSFTVLNTGTAPLVLSNFEITNPAFSVGVETLVLDPMIPKNIEVSFSSGELGPKEGSLTFDTNDPIRPDHEITLLANVTERPVASVSPLDFAFSLEAGETTTATLEIGNSGNGLLEFSFPRFEVEERGLNRTKVSGSASEFLRTQFTADAALDEESLSIYRDRMLIAEAEAGRLDASHHEALVQAMQRFEETAETTQPASSVDGFLIEMDSFLAFGREFTMVGEAVSGTMDVITADFILEESTNNTSASDLVVLITSTPELNFANANNILFQVGGALPFVPNPDRFFWSTGGSDEPGTAVQRTIVLNNPYEFEEVYVWIGNGWVNNSLGVWSGEITLGGLIEQAPFFTAATPFSGTVAAGETQTVSLDVSTFDLNAGSYDDKLMLVTNDPENTAFVIEGSLTIAGEPKLVAEDSVLDFGNVFNGDSRTRNVVVTNTGSDRVEVSGVAVTGEGFSSEAGSFGLQPGVSAAVSVRFDATSSGDFTGELVIESNSVSGDVVVSLSATASEPGALEVDTSPLTFELPQNEMTTSSITLSNTGDADLEFSLLSLQMPDGSERPLRSKNERTGTGSEAKPNSGVLVLNDMVQARQRFAHQALSQMGTAGQAQLMDEREIIWEQTPDDFQGIISSRFANTGTGVYSSDDFFIQGAAMIERISVVGFSLSGLRIDQIASGFEFYIYNDADGQPAGSPDAGGEEPVFVFSGDFTTPGIFIEDLNEDELGARVSRVGLDIAEATGERLPLGDGRYWLVVAVQVDDFGSSAGLWFQFVSPQGEDDALLIDAIDFFEGGFTNWSSLLDAGILLPGEANLNFLLEGVMENFLSANPTQGVIAPDASMEITLMVDATGLEPGSYTVSLRISTNSPLTPLAEIPVTLTVTESESGLRWANLEGPGFIEIEQGENFEIHGLAEAMDENLDLHDAPIQMWAGFHTENVHPGFWDDEVWIEGSFVQMNDERAAFVVSAGRDLPEGEYYFATRFRLENHSFVYGGYHELGGGFWNELFHVSGQLIVTQPTSTEPETDLPLAFGLRQNYPNPFNPTTQITFALPEAADVRLEVFNLLGQRVEQLVNGRISAGTHTVTFDASRLSSGVYIYRIVAGEMVQTRKMMLVK</sequence>
<feature type="domain" description="HYDIN/VesB/CFA65-like Ig-like" evidence="8">
    <location>
        <begin position="984"/>
        <end position="1078"/>
    </location>
</feature>
<evidence type="ECO:0000256" key="5">
    <source>
        <dbReference type="ARBA" id="ARBA00023273"/>
    </source>
</evidence>
<feature type="domain" description="HYDIN/VesB/CFA65-like Ig-like" evidence="8">
    <location>
        <begin position="563"/>
        <end position="651"/>
    </location>
</feature>
<dbReference type="InterPro" id="IPR026444">
    <property type="entry name" value="Secre_tail"/>
</dbReference>
<name>A0A345UPD8_9BACT</name>
<organism evidence="9 10">
    <name type="scientific">Cyclonatronum proteinivorum</name>
    <dbReference type="NCBI Taxonomy" id="1457365"/>
    <lineage>
        <taxon>Bacteria</taxon>
        <taxon>Pseudomonadati</taxon>
        <taxon>Balneolota</taxon>
        <taxon>Balneolia</taxon>
        <taxon>Balneolales</taxon>
        <taxon>Cyclonatronaceae</taxon>
        <taxon>Cyclonatronum</taxon>
    </lineage>
</organism>
<evidence type="ECO:0000259" key="8">
    <source>
        <dbReference type="Pfam" id="PF22544"/>
    </source>
</evidence>
<dbReference type="Pfam" id="PF22544">
    <property type="entry name" value="HYDIN_VesB_CFA65-like_Ig"/>
    <property type="match status" value="3"/>
</dbReference>
<protein>
    <submittedName>
        <fullName evidence="9">Por secretion system C-terminal sorting domain-containing protein</fullName>
    </submittedName>
</protein>
<dbReference type="GO" id="GO:0005737">
    <property type="term" value="C:cytoplasm"/>
    <property type="evidence" value="ECO:0007669"/>
    <property type="project" value="UniProtKB-SubCell"/>
</dbReference>